<feature type="active site" evidence="5">
    <location>
        <position position="17"/>
    </location>
</feature>
<feature type="active site" evidence="5">
    <location>
        <position position="35"/>
    </location>
</feature>
<dbReference type="InterPro" id="IPR001792">
    <property type="entry name" value="Acylphosphatase-like_dom"/>
</dbReference>
<evidence type="ECO:0000256" key="2">
    <source>
        <dbReference type="ARBA" id="ARBA00012150"/>
    </source>
</evidence>
<dbReference type="SUPFAM" id="SSF54975">
    <property type="entry name" value="Acylphosphatase/BLUF domain-like"/>
    <property type="match status" value="1"/>
</dbReference>
<keyword evidence="5 6" id="KW-0378">Hydrolase</keyword>
<dbReference type="PANTHER" id="PTHR47268">
    <property type="entry name" value="ACYLPHOSPHATASE"/>
    <property type="match status" value="1"/>
</dbReference>
<dbReference type="RefSeq" id="WP_121202687.1">
    <property type="nucleotide sequence ID" value="NZ_RBZP01000001.1"/>
</dbReference>
<proteinExistence type="inferred from homology"/>
<dbReference type="GO" id="GO:0003998">
    <property type="term" value="F:acylphosphatase activity"/>
    <property type="evidence" value="ECO:0007669"/>
    <property type="project" value="UniProtKB-EC"/>
</dbReference>
<dbReference type="Gene3D" id="3.30.70.100">
    <property type="match status" value="1"/>
</dbReference>
<dbReference type="Pfam" id="PF00708">
    <property type="entry name" value="Acylphosphatase"/>
    <property type="match status" value="1"/>
</dbReference>
<sequence>MNKHVLVSGRVQGVGFRYSVQRIALQQNIKGWVRNNPDGKVELEVEGRSEDVHTFLKKMNKGLNPFIRMDEIDVLSTSEDQGYKNFSIKY</sequence>
<accession>A0A495ACD5</accession>
<keyword evidence="10" id="KW-1185">Reference proteome</keyword>
<dbReference type="InterPro" id="IPR017968">
    <property type="entry name" value="Acylphosphatase_CS"/>
</dbReference>
<evidence type="ECO:0000256" key="6">
    <source>
        <dbReference type="RuleBase" id="RU000553"/>
    </source>
</evidence>
<comment type="catalytic activity">
    <reaction evidence="4 5 6">
        <text>an acyl phosphate + H2O = a carboxylate + phosphate + H(+)</text>
        <dbReference type="Rhea" id="RHEA:14965"/>
        <dbReference type="ChEBI" id="CHEBI:15377"/>
        <dbReference type="ChEBI" id="CHEBI:15378"/>
        <dbReference type="ChEBI" id="CHEBI:29067"/>
        <dbReference type="ChEBI" id="CHEBI:43474"/>
        <dbReference type="ChEBI" id="CHEBI:59918"/>
        <dbReference type="EC" id="3.6.1.7"/>
    </reaction>
</comment>
<dbReference type="PANTHER" id="PTHR47268:SF4">
    <property type="entry name" value="ACYLPHOSPHATASE"/>
    <property type="match status" value="1"/>
</dbReference>
<dbReference type="EMBL" id="RBZP01000001">
    <property type="protein sequence ID" value="RKQ37608.1"/>
    <property type="molecule type" value="Genomic_DNA"/>
</dbReference>
<feature type="domain" description="Acylphosphatase-like" evidence="8">
    <location>
        <begin position="2"/>
        <end position="90"/>
    </location>
</feature>
<dbReference type="EC" id="3.6.1.7" evidence="2 5"/>
<evidence type="ECO:0000256" key="3">
    <source>
        <dbReference type="ARBA" id="ARBA00015991"/>
    </source>
</evidence>
<dbReference type="InterPro" id="IPR036046">
    <property type="entry name" value="Acylphosphatase-like_dom_sf"/>
</dbReference>
<comment type="similarity">
    <text evidence="1 7">Belongs to the acylphosphatase family.</text>
</comment>
<name>A0A495ACD5_9BACI</name>
<dbReference type="OrthoDB" id="9808093at2"/>
<evidence type="ECO:0000259" key="8">
    <source>
        <dbReference type="PROSITE" id="PS51160"/>
    </source>
</evidence>
<organism evidence="9 10">
    <name type="scientific">Oceanobacillus halophilus</name>
    <dbReference type="NCBI Taxonomy" id="930130"/>
    <lineage>
        <taxon>Bacteria</taxon>
        <taxon>Bacillati</taxon>
        <taxon>Bacillota</taxon>
        <taxon>Bacilli</taxon>
        <taxon>Bacillales</taxon>
        <taxon>Bacillaceae</taxon>
        <taxon>Oceanobacillus</taxon>
    </lineage>
</organism>
<dbReference type="PROSITE" id="PS00151">
    <property type="entry name" value="ACYLPHOSPHATASE_2"/>
    <property type="match status" value="1"/>
</dbReference>
<gene>
    <name evidence="9" type="ORF">D8M06_02035</name>
</gene>
<dbReference type="InterPro" id="IPR020456">
    <property type="entry name" value="Acylphosphatase"/>
</dbReference>
<evidence type="ECO:0000256" key="5">
    <source>
        <dbReference type="PROSITE-ProRule" id="PRU00520"/>
    </source>
</evidence>
<dbReference type="AlphaFoldDB" id="A0A495ACD5"/>
<dbReference type="PROSITE" id="PS51160">
    <property type="entry name" value="ACYLPHOSPHATASE_3"/>
    <property type="match status" value="1"/>
</dbReference>
<comment type="caution">
    <text evidence="9">The sequence shown here is derived from an EMBL/GenBank/DDBJ whole genome shotgun (WGS) entry which is preliminary data.</text>
</comment>
<evidence type="ECO:0000313" key="9">
    <source>
        <dbReference type="EMBL" id="RKQ37608.1"/>
    </source>
</evidence>
<reference evidence="9 10" key="1">
    <citation type="journal article" date="2016" name="Int. J. Syst. Evol. Microbiol.">
        <title>Oceanobacillus halophilus sp. nov., a novel moderately halophilic bacterium from a hypersaline lake.</title>
        <authorList>
            <person name="Amoozegar M.A."/>
            <person name="Bagheri M."/>
            <person name="Makhdoumi A."/>
            <person name="Nikou M.M."/>
            <person name="Fazeli S.A.S."/>
            <person name="Schumann P."/>
            <person name="Sproer C."/>
            <person name="Sanchez-Porro C."/>
            <person name="Ventosa A."/>
        </authorList>
    </citation>
    <scope>NUCLEOTIDE SEQUENCE [LARGE SCALE GENOMIC DNA]</scope>
    <source>
        <strain evidence="9 10">DSM 23996</strain>
    </source>
</reference>
<evidence type="ECO:0000256" key="7">
    <source>
        <dbReference type="RuleBase" id="RU004168"/>
    </source>
</evidence>
<protein>
    <recommendedName>
        <fullName evidence="3 5">Acylphosphatase</fullName>
        <ecNumber evidence="2 5">3.6.1.7</ecNumber>
    </recommendedName>
</protein>
<evidence type="ECO:0000313" key="10">
    <source>
        <dbReference type="Proteomes" id="UP000269301"/>
    </source>
</evidence>
<evidence type="ECO:0000256" key="4">
    <source>
        <dbReference type="ARBA" id="ARBA00047645"/>
    </source>
</evidence>
<evidence type="ECO:0000256" key="1">
    <source>
        <dbReference type="ARBA" id="ARBA00005614"/>
    </source>
</evidence>
<dbReference type="PROSITE" id="PS00150">
    <property type="entry name" value="ACYLPHOSPHATASE_1"/>
    <property type="match status" value="1"/>
</dbReference>
<dbReference type="Proteomes" id="UP000269301">
    <property type="component" value="Unassembled WGS sequence"/>
</dbReference>